<feature type="domain" description="Isopenicillin N synthase-like Fe(2+) 2OG dioxygenase" evidence="1">
    <location>
        <begin position="41"/>
        <end position="70"/>
    </location>
</feature>
<reference evidence="2 3" key="2">
    <citation type="journal article" date="2017" name="Genome Biol.">
        <title>New reference genome sequences of hot pepper reveal the massive evolution of plant disease-resistance genes by retroduplication.</title>
        <authorList>
            <person name="Kim S."/>
            <person name="Park J."/>
            <person name="Yeom S.I."/>
            <person name="Kim Y.M."/>
            <person name="Seo E."/>
            <person name="Kim K.T."/>
            <person name="Kim M.S."/>
            <person name="Lee J.M."/>
            <person name="Cheong K."/>
            <person name="Shin H.S."/>
            <person name="Kim S.B."/>
            <person name="Han K."/>
            <person name="Lee J."/>
            <person name="Park M."/>
            <person name="Lee H.A."/>
            <person name="Lee H.Y."/>
            <person name="Lee Y."/>
            <person name="Oh S."/>
            <person name="Lee J.H."/>
            <person name="Choi E."/>
            <person name="Choi E."/>
            <person name="Lee S.E."/>
            <person name="Jeon J."/>
            <person name="Kim H."/>
            <person name="Choi G."/>
            <person name="Song H."/>
            <person name="Lee J."/>
            <person name="Lee S.C."/>
            <person name="Kwon J.K."/>
            <person name="Lee H.Y."/>
            <person name="Koo N."/>
            <person name="Hong Y."/>
            <person name="Kim R.W."/>
            <person name="Kang W.H."/>
            <person name="Huh J.H."/>
            <person name="Kang B.C."/>
            <person name="Yang T.J."/>
            <person name="Lee Y.H."/>
            <person name="Bennetzen J.L."/>
            <person name="Choi D."/>
        </authorList>
    </citation>
    <scope>NUCLEOTIDE SEQUENCE [LARGE SCALE GENOMIC DNA]</scope>
    <source>
        <strain evidence="3">cv. CM334</strain>
    </source>
</reference>
<dbReference type="SUPFAM" id="SSF51197">
    <property type="entry name" value="Clavaminate synthase-like"/>
    <property type="match status" value="1"/>
</dbReference>
<dbReference type="STRING" id="4072.A0A2G3AM74"/>
<evidence type="ECO:0000313" key="3">
    <source>
        <dbReference type="Proteomes" id="UP000222542"/>
    </source>
</evidence>
<proteinExistence type="predicted"/>
<protein>
    <recommendedName>
        <fullName evidence="1">Isopenicillin N synthase-like Fe(2+) 2OG dioxygenase domain-containing protein</fullName>
    </recommendedName>
</protein>
<accession>A0A2G3AM74</accession>
<evidence type="ECO:0000313" key="2">
    <source>
        <dbReference type="EMBL" id="PHT95337.1"/>
    </source>
</evidence>
<dbReference type="Proteomes" id="UP000222542">
    <property type="component" value="Unassembled WGS sequence"/>
</dbReference>
<dbReference type="InterPro" id="IPR027443">
    <property type="entry name" value="IPNS-like_sf"/>
</dbReference>
<comment type="caution">
    <text evidence="2">The sequence shown here is derived from an EMBL/GenBank/DDBJ whole genome shotgun (WGS) entry which is preliminary data.</text>
</comment>
<keyword evidence="3" id="KW-1185">Reference proteome</keyword>
<dbReference type="EMBL" id="AYRZ02000001">
    <property type="protein sequence ID" value="PHT95337.1"/>
    <property type="molecule type" value="Genomic_DNA"/>
</dbReference>
<reference evidence="2 3" key="1">
    <citation type="journal article" date="2014" name="Nat. Genet.">
        <title>Genome sequence of the hot pepper provides insights into the evolution of pungency in Capsicum species.</title>
        <authorList>
            <person name="Kim S."/>
            <person name="Park M."/>
            <person name="Yeom S.I."/>
            <person name="Kim Y.M."/>
            <person name="Lee J.M."/>
            <person name="Lee H.A."/>
            <person name="Seo E."/>
            <person name="Choi J."/>
            <person name="Cheong K."/>
            <person name="Kim K.T."/>
            <person name="Jung K."/>
            <person name="Lee G.W."/>
            <person name="Oh S.K."/>
            <person name="Bae C."/>
            <person name="Kim S.B."/>
            <person name="Lee H.Y."/>
            <person name="Kim S.Y."/>
            <person name="Kim M.S."/>
            <person name="Kang B.C."/>
            <person name="Jo Y.D."/>
            <person name="Yang H.B."/>
            <person name="Jeong H.J."/>
            <person name="Kang W.H."/>
            <person name="Kwon J.K."/>
            <person name="Shin C."/>
            <person name="Lim J.Y."/>
            <person name="Park J.H."/>
            <person name="Huh J.H."/>
            <person name="Kim J.S."/>
            <person name="Kim B.D."/>
            <person name="Cohen O."/>
            <person name="Paran I."/>
            <person name="Suh M.C."/>
            <person name="Lee S.B."/>
            <person name="Kim Y.K."/>
            <person name="Shin Y."/>
            <person name="Noh S.J."/>
            <person name="Park J."/>
            <person name="Seo Y.S."/>
            <person name="Kwon S.Y."/>
            <person name="Kim H.A."/>
            <person name="Park J.M."/>
            <person name="Kim H.J."/>
            <person name="Choi S.B."/>
            <person name="Bosland P.W."/>
            <person name="Reeves G."/>
            <person name="Jo S.H."/>
            <person name="Lee B.W."/>
            <person name="Cho H.T."/>
            <person name="Choi H.S."/>
            <person name="Lee M.S."/>
            <person name="Yu Y."/>
            <person name="Do Choi Y."/>
            <person name="Park B.S."/>
            <person name="van Deynze A."/>
            <person name="Ashrafi H."/>
            <person name="Hill T."/>
            <person name="Kim W.T."/>
            <person name="Pai H.S."/>
            <person name="Ahn H.K."/>
            <person name="Yeam I."/>
            <person name="Giovannoni J.J."/>
            <person name="Rose J.K."/>
            <person name="Sorensen I."/>
            <person name="Lee S.J."/>
            <person name="Kim R.W."/>
            <person name="Choi I.Y."/>
            <person name="Choi B.S."/>
            <person name="Lim J.S."/>
            <person name="Lee Y.H."/>
            <person name="Choi D."/>
        </authorList>
    </citation>
    <scope>NUCLEOTIDE SEQUENCE [LARGE SCALE GENOMIC DNA]</scope>
    <source>
        <strain evidence="3">cv. CM334</strain>
    </source>
</reference>
<dbReference type="InterPro" id="IPR044861">
    <property type="entry name" value="IPNS-like_FE2OG_OXY"/>
</dbReference>
<dbReference type="Pfam" id="PF03171">
    <property type="entry name" value="2OG-FeII_Oxy"/>
    <property type="match status" value="1"/>
</dbReference>
<evidence type="ECO:0000259" key="1">
    <source>
        <dbReference type="Pfam" id="PF03171"/>
    </source>
</evidence>
<gene>
    <name evidence="2" type="ORF">T459_03219</name>
</gene>
<sequence length="123" mass="14211">MVWYPSFYKIIRPCKSWTEVKSGIQFHSLKELSFFCWEITWKVLSNGIYKSVLHRATVHTQKKRISIASLHSLALGKKVKPASKLVNQHILSNKEGSFGDFLDFISAEDIKDANYMDKLKMNS</sequence>
<organism evidence="2 3">
    <name type="scientific">Capsicum annuum</name>
    <name type="common">Capsicum pepper</name>
    <dbReference type="NCBI Taxonomy" id="4072"/>
    <lineage>
        <taxon>Eukaryota</taxon>
        <taxon>Viridiplantae</taxon>
        <taxon>Streptophyta</taxon>
        <taxon>Embryophyta</taxon>
        <taxon>Tracheophyta</taxon>
        <taxon>Spermatophyta</taxon>
        <taxon>Magnoliopsida</taxon>
        <taxon>eudicotyledons</taxon>
        <taxon>Gunneridae</taxon>
        <taxon>Pentapetalae</taxon>
        <taxon>asterids</taxon>
        <taxon>lamiids</taxon>
        <taxon>Solanales</taxon>
        <taxon>Solanaceae</taxon>
        <taxon>Solanoideae</taxon>
        <taxon>Capsiceae</taxon>
        <taxon>Capsicum</taxon>
    </lineage>
</organism>
<name>A0A2G3AM74_CAPAN</name>
<dbReference type="AlphaFoldDB" id="A0A2G3AM74"/>
<dbReference type="SMR" id="A0A2G3AM74"/>
<dbReference type="Gene3D" id="2.60.120.330">
    <property type="entry name" value="B-lactam Antibiotic, Isopenicillin N Synthase, Chain"/>
    <property type="match status" value="1"/>
</dbReference>
<dbReference type="Gramene" id="PHT95337">
    <property type="protein sequence ID" value="PHT95337"/>
    <property type="gene ID" value="T459_03219"/>
</dbReference>
<dbReference type="OMA" id="CWEITWK"/>